<dbReference type="Pfam" id="PF01507">
    <property type="entry name" value="PAPS_reduct"/>
    <property type="match status" value="1"/>
</dbReference>
<dbReference type="Gene3D" id="3.40.50.620">
    <property type="entry name" value="HUPs"/>
    <property type="match status" value="1"/>
</dbReference>
<evidence type="ECO:0000313" key="2">
    <source>
        <dbReference type="EMBL" id="ENN95677.1"/>
    </source>
</evidence>
<dbReference type="EMBL" id="APMM01000055">
    <property type="protein sequence ID" value="ENN95677.1"/>
    <property type="molecule type" value="Genomic_DNA"/>
</dbReference>
<dbReference type="RefSeq" id="WP_004593729.1">
    <property type="nucleotide sequence ID" value="NZ_APMM01000055.1"/>
</dbReference>
<dbReference type="AlphaFoldDB" id="N6VX39"/>
<gene>
    <name evidence="2" type="ORF">J422_06603</name>
</gene>
<dbReference type="Proteomes" id="UP000053695">
    <property type="component" value="Unassembled WGS sequence"/>
</dbReference>
<sequence>FIEKYKNKNINASFSGGKDSSVSTLLAKKVIKDIEVIFIDTGLEFPETLKFVNKFAKEYDINLTILKGKNFWKYLKYYGIPTKDNRWCNSICKLEPLKEYLRKYKTVYTVDGSRKFESFSREKLSYERKSRFIKNQINIFPILYWKATDVWSWIYLNDIIYNPLYDRGFERIGCYLCPSMLSAEFLIVKQIYPELFYKWFNVLKSYGYSEEEILKGFWRWKKLPKKMKLL</sequence>
<dbReference type="PANTHER" id="PTHR43196:SF2">
    <property type="entry name" value="PHOSPHOADENOSINE PHOSPHOSULFATE REDUCTASE"/>
    <property type="match status" value="1"/>
</dbReference>
<dbReference type="PANTHER" id="PTHR43196">
    <property type="entry name" value="SULFATE ADENYLYLTRANSFERASE SUBUNIT 2"/>
    <property type="match status" value="1"/>
</dbReference>
<dbReference type="InterPro" id="IPR050128">
    <property type="entry name" value="Sulfate_adenylyltrnsfr_sub2"/>
</dbReference>
<comment type="caution">
    <text evidence="2">The sequence shown here is derived from an EMBL/GenBank/DDBJ whole genome shotgun (WGS) entry which is preliminary data.</text>
</comment>
<dbReference type="NCBIfam" id="NF006327">
    <property type="entry name" value="PRK08557.1"/>
    <property type="match status" value="1"/>
</dbReference>
<protein>
    <recommendedName>
        <fullName evidence="1">Phosphoadenosine phosphosulphate reductase domain-containing protein</fullName>
    </recommendedName>
</protein>
<feature type="domain" description="Phosphoadenosine phosphosulphate reductase" evidence="1">
    <location>
        <begin position="10"/>
        <end position="179"/>
    </location>
</feature>
<reference evidence="2 3" key="1">
    <citation type="journal article" date="2013" name="Genome Announc.">
        <title>Draft Genome Sequence of a Highly Flagellated, Fast-Swimming Archaeon, Methanocaldococcus villosus Strain KIN24-T80 (DSM 22612).</title>
        <authorList>
            <person name="Thennarasu S."/>
            <person name="Polireddy D."/>
            <person name="Antony A."/>
            <person name="Yada M.R."/>
            <person name="Algarawi S."/>
            <person name="Sivakumar N."/>
        </authorList>
    </citation>
    <scope>NUCLEOTIDE SEQUENCE [LARGE SCALE GENOMIC DNA]</scope>
    <source>
        <strain evidence="2 3">KIN24-T80</strain>
    </source>
</reference>
<proteinExistence type="predicted"/>
<accession>N6VX39</accession>
<dbReference type="PATRIC" id="fig|1069083.5.peg.1285"/>
<organism evidence="2 3">
    <name type="scientific">Methanocaldococcus villosus KIN24-T80</name>
    <dbReference type="NCBI Taxonomy" id="1069083"/>
    <lineage>
        <taxon>Archaea</taxon>
        <taxon>Methanobacteriati</taxon>
        <taxon>Methanobacteriota</taxon>
        <taxon>Methanomada group</taxon>
        <taxon>Methanococci</taxon>
        <taxon>Methanococcales</taxon>
        <taxon>Methanocaldococcaceae</taxon>
        <taxon>Methanocaldococcus</taxon>
    </lineage>
</organism>
<feature type="non-terminal residue" evidence="2">
    <location>
        <position position="1"/>
    </location>
</feature>
<dbReference type="STRING" id="1069083.GCA_000371805_00599"/>
<dbReference type="CDD" id="cd23947">
    <property type="entry name" value="PAPS_reductase-like_YbdN"/>
    <property type="match status" value="1"/>
</dbReference>
<dbReference type="SUPFAM" id="SSF52402">
    <property type="entry name" value="Adenine nucleotide alpha hydrolases-like"/>
    <property type="match status" value="1"/>
</dbReference>
<dbReference type="InterPro" id="IPR014729">
    <property type="entry name" value="Rossmann-like_a/b/a_fold"/>
</dbReference>
<evidence type="ECO:0000313" key="3">
    <source>
        <dbReference type="Proteomes" id="UP000053695"/>
    </source>
</evidence>
<name>N6VX39_9EURY</name>
<keyword evidence="3" id="KW-1185">Reference proteome</keyword>
<dbReference type="InterPro" id="IPR002500">
    <property type="entry name" value="PAPS_reduct_dom"/>
</dbReference>
<evidence type="ECO:0000259" key="1">
    <source>
        <dbReference type="Pfam" id="PF01507"/>
    </source>
</evidence>
<dbReference type="OrthoDB" id="5817at2157"/>
<dbReference type="GO" id="GO:0003824">
    <property type="term" value="F:catalytic activity"/>
    <property type="evidence" value="ECO:0007669"/>
    <property type="project" value="InterPro"/>
</dbReference>